<dbReference type="RefSeq" id="WP_260472704.1">
    <property type="nucleotide sequence ID" value="NZ_RSDW01000001.1"/>
</dbReference>
<evidence type="ECO:0000313" key="1">
    <source>
        <dbReference type="EMBL" id="RSL15762.1"/>
    </source>
</evidence>
<evidence type="ECO:0000313" key="2">
    <source>
        <dbReference type="Proteomes" id="UP000269669"/>
    </source>
</evidence>
<sequence length="436" mass="47576">MPLQLQFLLVIPQGSAVAFVVLLRHHHFSINTKATDSTMASTQANITAATASPDPGNLMVSLAPLPGEALETAIANLALAFPGQNILVATPNTAAPQLSSGSPLRLLPYTATAPTANPWVLTPDDYRNTFLLADQNNATTCLLLGAEAQTLHPEAIRSLATAARTADLTVAHYRLGPHEGLVNSAILYPVTRALFCTEPRFPLANDLGFSLRMAERLAAAADRFVAIGQPDAVIWPVSEAATSLFTIAEADAGVRTFPLPDSIDFNTLFSQITGSLFADIDAKASFWQRGRALPPLRTFSHHPAPPDSRTDITPMLEAFHLAYTNLHEIWSLVLPPNALLGLKKLSLLAPDSFRMPDSLWARIVYDFILAYRLRTINRGHLLGALTPLYLAWVASHLTLVAQGTVPERHIEDLASTFESDKPYFVSRWRWPDRFNP</sequence>
<gene>
    <name evidence="1" type="ORF">EDE15_1264</name>
</gene>
<comment type="caution">
    <text evidence="1">The sequence shown here is derived from an EMBL/GenBank/DDBJ whole genome shotgun (WGS) entry which is preliminary data.</text>
</comment>
<organism evidence="1 2">
    <name type="scientific">Edaphobacter aggregans</name>
    <dbReference type="NCBI Taxonomy" id="570835"/>
    <lineage>
        <taxon>Bacteria</taxon>
        <taxon>Pseudomonadati</taxon>
        <taxon>Acidobacteriota</taxon>
        <taxon>Terriglobia</taxon>
        <taxon>Terriglobales</taxon>
        <taxon>Acidobacteriaceae</taxon>
        <taxon>Edaphobacter</taxon>
    </lineage>
</organism>
<dbReference type="Proteomes" id="UP000269669">
    <property type="component" value="Unassembled WGS sequence"/>
</dbReference>
<accession>A0A3R9PQQ1</accession>
<dbReference type="EMBL" id="RSDW01000001">
    <property type="protein sequence ID" value="RSL15762.1"/>
    <property type="molecule type" value="Genomic_DNA"/>
</dbReference>
<protein>
    <submittedName>
        <fullName evidence="1">Uncharacterized protein</fullName>
    </submittedName>
</protein>
<dbReference type="AlphaFoldDB" id="A0A3R9PQQ1"/>
<proteinExistence type="predicted"/>
<keyword evidence="2" id="KW-1185">Reference proteome</keyword>
<name>A0A3R9PQQ1_9BACT</name>
<reference evidence="1 2" key="1">
    <citation type="submission" date="2018-12" db="EMBL/GenBank/DDBJ databases">
        <title>Sequencing of bacterial isolates from soil warming experiment in Harvard Forest, Massachusetts, USA.</title>
        <authorList>
            <person name="Deangelis K."/>
        </authorList>
    </citation>
    <scope>NUCLEOTIDE SEQUENCE [LARGE SCALE GENOMIC DNA]</scope>
    <source>
        <strain evidence="1 2">EB153</strain>
    </source>
</reference>